<evidence type="ECO:0000313" key="1">
    <source>
        <dbReference type="EMBL" id="VDO13419.1"/>
    </source>
</evidence>
<evidence type="ECO:0000313" key="3">
    <source>
        <dbReference type="WBParaSite" id="HPLM_0000218901-mRNA-1"/>
    </source>
</evidence>
<accession>A0A0N4VY19</accession>
<proteinExistence type="predicted"/>
<keyword evidence="2" id="KW-1185">Reference proteome</keyword>
<dbReference type="Proteomes" id="UP000268014">
    <property type="component" value="Unassembled WGS sequence"/>
</dbReference>
<organism evidence="3">
    <name type="scientific">Haemonchus placei</name>
    <name type="common">Barber's pole worm</name>
    <dbReference type="NCBI Taxonomy" id="6290"/>
    <lineage>
        <taxon>Eukaryota</taxon>
        <taxon>Metazoa</taxon>
        <taxon>Ecdysozoa</taxon>
        <taxon>Nematoda</taxon>
        <taxon>Chromadorea</taxon>
        <taxon>Rhabditida</taxon>
        <taxon>Rhabditina</taxon>
        <taxon>Rhabditomorpha</taxon>
        <taxon>Strongyloidea</taxon>
        <taxon>Trichostrongylidae</taxon>
        <taxon>Haemonchus</taxon>
    </lineage>
</organism>
<dbReference type="AlphaFoldDB" id="A0A0N4VY19"/>
<reference evidence="3" key="1">
    <citation type="submission" date="2017-02" db="UniProtKB">
        <authorList>
            <consortium name="WormBaseParasite"/>
        </authorList>
    </citation>
    <scope>IDENTIFICATION</scope>
</reference>
<name>A0A0N4VY19_HAEPC</name>
<protein>
    <submittedName>
        <fullName evidence="1 3">Uncharacterized protein</fullName>
    </submittedName>
</protein>
<dbReference type="WBParaSite" id="HPLM_0000218901-mRNA-1">
    <property type="protein sequence ID" value="HPLM_0000218901-mRNA-1"/>
    <property type="gene ID" value="HPLM_0000218901"/>
</dbReference>
<sequence>MPTYPSGTILPSIELGSVKYDGLSISSAAFSSTIWLFSCSSVLSSTGFSMIRGGTTRSTT</sequence>
<dbReference type="EMBL" id="UZAF01004010">
    <property type="protein sequence ID" value="VDO13419.1"/>
    <property type="molecule type" value="Genomic_DNA"/>
</dbReference>
<evidence type="ECO:0000313" key="2">
    <source>
        <dbReference type="Proteomes" id="UP000268014"/>
    </source>
</evidence>
<gene>
    <name evidence="1" type="ORF">HPLM_LOCUS2186</name>
</gene>
<reference evidence="1 2" key="2">
    <citation type="submission" date="2018-11" db="EMBL/GenBank/DDBJ databases">
        <authorList>
            <consortium name="Pathogen Informatics"/>
        </authorList>
    </citation>
    <scope>NUCLEOTIDE SEQUENCE [LARGE SCALE GENOMIC DNA]</scope>
    <source>
        <strain evidence="1 2">MHpl1</strain>
    </source>
</reference>